<gene>
    <name evidence="1" type="ORF">T4D_10007</name>
</gene>
<evidence type="ECO:0000313" key="2">
    <source>
        <dbReference type="Proteomes" id="UP000054995"/>
    </source>
</evidence>
<organism evidence="1 2">
    <name type="scientific">Trichinella pseudospiralis</name>
    <name type="common">Parasitic roundworm</name>
    <dbReference type="NCBI Taxonomy" id="6337"/>
    <lineage>
        <taxon>Eukaryota</taxon>
        <taxon>Metazoa</taxon>
        <taxon>Ecdysozoa</taxon>
        <taxon>Nematoda</taxon>
        <taxon>Enoplea</taxon>
        <taxon>Dorylaimia</taxon>
        <taxon>Trichinellida</taxon>
        <taxon>Trichinellidae</taxon>
        <taxon>Trichinella</taxon>
    </lineage>
</organism>
<accession>A0A0V1FUQ3</accession>
<evidence type="ECO:0000313" key="1">
    <source>
        <dbReference type="EMBL" id="KRY89637.1"/>
    </source>
</evidence>
<dbReference type="Proteomes" id="UP000054995">
    <property type="component" value="Unassembled WGS sequence"/>
</dbReference>
<protein>
    <submittedName>
        <fullName evidence="1">Uncharacterized protein</fullName>
    </submittedName>
</protein>
<comment type="caution">
    <text evidence="1">The sequence shown here is derived from an EMBL/GenBank/DDBJ whole genome shotgun (WGS) entry which is preliminary data.</text>
</comment>
<dbReference type="EMBL" id="JYDT01000029">
    <property type="protein sequence ID" value="KRY89637.1"/>
    <property type="molecule type" value="Genomic_DNA"/>
</dbReference>
<reference evidence="1 2" key="1">
    <citation type="submission" date="2015-01" db="EMBL/GenBank/DDBJ databases">
        <title>Evolution of Trichinella species and genotypes.</title>
        <authorList>
            <person name="Korhonen P.K."/>
            <person name="Edoardo P."/>
            <person name="Giuseppe L.R."/>
            <person name="Gasser R.B."/>
        </authorList>
    </citation>
    <scope>NUCLEOTIDE SEQUENCE [LARGE SCALE GENOMIC DNA]</scope>
    <source>
        <strain evidence="1">ISS470</strain>
    </source>
</reference>
<name>A0A0V1FUQ3_TRIPS</name>
<dbReference type="AlphaFoldDB" id="A0A0V1FUQ3"/>
<keyword evidence="2" id="KW-1185">Reference proteome</keyword>
<sequence length="85" mass="9838">MAEFNQKAVLIDLQKAASVGEIVVVNKRKMKFFKNRMFTIHLDMRTSYLFSTIAEEEFVFHPACARLPACHSLHDLILFPLHALF</sequence>
<proteinExistence type="predicted"/>